<proteinExistence type="inferred from homology"/>
<accession>A0ABT1M089</accession>
<dbReference type="Proteomes" id="UP001651690">
    <property type="component" value="Unassembled WGS sequence"/>
</dbReference>
<dbReference type="Pfam" id="PF02771">
    <property type="entry name" value="Acyl-CoA_dh_N"/>
    <property type="match status" value="1"/>
</dbReference>
<evidence type="ECO:0000256" key="3">
    <source>
        <dbReference type="ARBA" id="ARBA00022630"/>
    </source>
</evidence>
<keyword evidence="3 5" id="KW-0285">Flavoprotein</keyword>
<evidence type="ECO:0000259" key="7">
    <source>
        <dbReference type="Pfam" id="PF02770"/>
    </source>
</evidence>
<evidence type="ECO:0000256" key="4">
    <source>
        <dbReference type="ARBA" id="ARBA00022827"/>
    </source>
</evidence>
<dbReference type="InterPro" id="IPR036250">
    <property type="entry name" value="AcylCo_DH-like_C"/>
</dbReference>
<protein>
    <submittedName>
        <fullName evidence="9">Acyl-CoA dehydrogenase family protein</fullName>
    </submittedName>
</protein>
<dbReference type="Pfam" id="PF00441">
    <property type="entry name" value="Acyl-CoA_dh_1"/>
    <property type="match status" value="1"/>
</dbReference>
<evidence type="ECO:0000259" key="8">
    <source>
        <dbReference type="Pfam" id="PF02771"/>
    </source>
</evidence>
<gene>
    <name evidence="9" type="ORF">NM203_10215</name>
</gene>
<dbReference type="Gene3D" id="2.40.110.10">
    <property type="entry name" value="Butyryl-CoA Dehydrogenase, subunit A, domain 2"/>
    <property type="match status" value="1"/>
</dbReference>
<dbReference type="PANTHER" id="PTHR43884:SF12">
    <property type="entry name" value="ISOVALERYL-COA DEHYDROGENASE, MITOCHONDRIAL-RELATED"/>
    <property type="match status" value="1"/>
</dbReference>
<dbReference type="PROSITE" id="PS00072">
    <property type="entry name" value="ACYL_COA_DH_1"/>
    <property type="match status" value="1"/>
</dbReference>
<dbReference type="PANTHER" id="PTHR43884">
    <property type="entry name" value="ACYL-COA DEHYDROGENASE"/>
    <property type="match status" value="1"/>
</dbReference>
<evidence type="ECO:0000313" key="10">
    <source>
        <dbReference type="Proteomes" id="UP001651690"/>
    </source>
</evidence>
<evidence type="ECO:0000256" key="2">
    <source>
        <dbReference type="ARBA" id="ARBA00009347"/>
    </source>
</evidence>
<organism evidence="9 10">
    <name type="scientific">Mycolicibacterium arenosum</name>
    <dbReference type="NCBI Taxonomy" id="2952157"/>
    <lineage>
        <taxon>Bacteria</taxon>
        <taxon>Bacillati</taxon>
        <taxon>Actinomycetota</taxon>
        <taxon>Actinomycetes</taxon>
        <taxon>Mycobacteriales</taxon>
        <taxon>Mycobacteriaceae</taxon>
        <taxon>Mycolicibacterium</taxon>
    </lineage>
</organism>
<dbReference type="InterPro" id="IPR009100">
    <property type="entry name" value="AcylCoA_DH/oxidase_NM_dom_sf"/>
</dbReference>
<dbReference type="RefSeq" id="WP_255059775.1">
    <property type="nucleotide sequence ID" value="NZ_JANDBD010000004.1"/>
</dbReference>
<dbReference type="Pfam" id="PF02770">
    <property type="entry name" value="Acyl-CoA_dh_M"/>
    <property type="match status" value="1"/>
</dbReference>
<evidence type="ECO:0000313" key="9">
    <source>
        <dbReference type="EMBL" id="MCP9272556.1"/>
    </source>
</evidence>
<dbReference type="InterPro" id="IPR037069">
    <property type="entry name" value="AcylCoA_DH/ox_N_sf"/>
</dbReference>
<keyword evidence="10" id="KW-1185">Reference proteome</keyword>
<dbReference type="Gene3D" id="1.20.140.10">
    <property type="entry name" value="Butyryl-CoA Dehydrogenase, subunit A, domain 3"/>
    <property type="match status" value="1"/>
</dbReference>
<evidence type="ECO:0000256" key="5">
    <source>
        <dbReference type="RuleBase" id="RU362125"/>
    </source>
</evidence>
<dbReference type="SUPFAM" id="SSF56645">
    <property type="entry name" value="Acyl-CoA dehydrogenase NM domain-like"/>
    <property type="match status" value="1"/>
</dbReference>
<keyword evidence="4 5" id="KW-0274">FAD</keyword>
<dbReference type="InterPro" id="IPR009075">
    <property type="entry name" value="AcylCo_DH/oxidase_C"/>
</dbReference>
<feature type="domain" description="Acyl-CoA dehydrogenase/oxidase C-terminal" evidence="6">
    <location>
        <begin position="260"/>
        <end position="410"/>
    </location>
</feature>
<evidence type="ECO:0000259" key="6">
    <source>
        <dbReference type="Pfam" id="PF00441"/>
    </source>
</evidence>
<dbReference type="InterPro" id="IPR006091">
    <property type="entry name" value="Acyl-CoA_Oxase/DH_mid-dom"/>
</dbReference>
<dbReference type="EMBL" id="JANDBD010000004">
    <property type="protein sequence ID" value="MCP9272556.1"/>
    <property type="molecule type" value="Genomic_DNA"/>
</dbReference>
<comment type="caution">
    <text evidence="9">The sequence shown here is derived from an EMBL/GenBank/DDBJ whole genome shotgun (WGS) entry which is preliminary data.</text>
</comment>
<feature type="domain" description="Acyl-CoA oxidase/dehydrogenase middle" evidence="7">
    <location>
        <begin position="143"/>
        <end position="243"/>
    </location>
</feature>
<dbReference type="InterPro" id="IPR046373">
    <property type="entry name" value="Acyl-CoA_Oxase/DH_mid-dom_sf"/>
</dbReference>
<comment type="similarity">
    <text evidence="2 5">Belongs to the acyl-CoA dehydrogenase family.</text>
</comment>
<comment type="cofactor">
    <cofactor evidence="1 5">
        <name>FAD</name>
        <dbReference type="ChEBI" id="CHEBI:57692"/>
    </cofactor>
</comment>
<reference evidence="9 10" key="1">
    <citation type="submission" date="2022-06" db="EMBL/GenBank/DDBJ databases">
        <title>Mycolicibacterium sp. CAU 1645 isolated from seawater.</title>
        <authorList>
            <person name="Kim W."/>
        </authorList>
    </citation>
    <scope>NUCLEOTIDE SEQUENCE [LARGE SCALE GENOMIC DNA]</scope>
    <source>
        <strain evidence="9 10">CAU 1645</strain>
    </source>
</reference>
<sequence length="415" mass="45385">MLEWSDVDIAVRDAVRDFVDKEIRPHLDDLESGDMTPYPIIRKLFSTFGIDAMAKEALERRLARLRDGDESRSAPSGGMFGGGGDQAGMGFVVVSELCRASMGVVTGMGVSLGLTVPTIQSRGTLAQQERWLPELVTYEKIGAWAITEPDSGSDAFGGMKSYVVRDGDDYILNGQKTFITNGPDADVTVVYAKLDEGDGADKRARKVLTFVLDRGMDGFVQGKPFRKMGIHSSRTGELFFDNVRLGRDRLLGETEDNSAGDGRDSARSNFSAERIGVVAMALGVIEECLRLCVDYARSRTLWGREIGQFQLIQLKIATMEVARINVRNMLFRVIEAAQQGAPISLAEASAMKWYSSQAATDVAMDAVQLFGGNGYMTEYRVEQLARDAKSLMIYAGSNEVQITHVAKGLLSDPRG</sequence>
<dbReference type="Gene3D" id="1.10.540.10">
    <property type="entry name" value="Acyl-CoA dehydrogenase/oxidase, N-terminal domain"/>
    <property type="match status" value="1"/>
</dbReference>
<dbReference type="SUPFAM" id="SSF47203">
    <property type="entry name" value="Acyl-CoA dehydrogenase C-terminal domain-like"/>
    <property type="match status" value="1"/>
</dbReference>
<dbReference type="InterPro" id="IPR013786">
    <property type="entry name" value="AcylCoA_DH/ox_N"/>
</dbReference>
<dbReference type="InterPro" id="IPR006089">
    <property type="entry name" value="Acyl-CoA_DH_CS"/>
</dbReference>
<keyword evidence="5" id="KW-0560">Oxidoreductase</keyword>
<feature type="domain" description="Acyl-CoA dehydrogenase/oxidase N-terminal" evidence="8">
    <location>
        <begin position="80"/>
        <end position="138"/>
    </location>
</feature>
<evidence type="ECO:0000256" key="1">
    <source>
        <dbReference type="ARBA" id="ARBA00001974"/>
    </source>
</evidence>
<name>A0ABT1M089_9MYCO</name>